<dbReference type="Pfam" id="PF13649">
    <property type="entry name" value="Methyltransf_25"/>
    <property type="match status" value="1"/>
</dbReference>
<dbReference type="GO" id="GO:0032259">
    <property type="term" value="P:methylation"/>
    <property type="evidence" value="ECO:0007669"/>
    <property type="project" value="UniProtKB-KW"/>
</dbReference>
<dbReference type="AlphaFoldDB" id="A0A1B6VJE9"/>
<dbReference type="EMBL" id="LUTU01000008">
    <property type="protein sequence ID" value="OAJ67336.1"/>
    <property type="molecule type" value="Genomic_DNA"/>
</dbReference>
<dbReference type="Gene3D" id="3.40.50.150">
    <property type="entry name" value="Vaccinia Virus protein VP39"/>
    <property type="match status" value="1"/>
</dbReference>
<name>A0A1B6VJE9_9PROT</name>
<dbReference type="InterPro" id="IPR041698">
    <property type="entry name" value="Methyltransf_25"/>
</dbReference>
<evidence type="ECO:0000256" key="1">
    <source>
        <dbReference type="ARBA" id="ARBA00022603"/>
    </source>
</evidence>
<dbReference type="CDD" id="cd02440">
    <property type="entry name" value="AdoMet_MTases"/>
    <property type="match status" value="1"/>
</dbReference>
<dbReference type="SUPFAM" id="SSF53335">
    <property type="entry name" value="S-adenosyl-L-methionine-dependent methyltransferases"/>
    <property type="match status" value="1"/>
</dbReference>
<keyword evidence="1" id="KW-0489">Methyltransferase</keyword>
<sequence length="256" mass="28275">MDERKRQIVTRFDEAENYDAAADIQRRCAAFLAERIVADLTETQPTRILEFGCGTGFLTAHLSRGFPNSTILATDLAPTMLARARSRFHGQKNIAFKVMDGERPDATGLFDLIASSLCFQWFENRSMGLERLCRLLAPGGTLMIATLLEGSLQEWRSACQQADTPCGVPSYPGAPTLQQEWPSGGRGQWHTANMQDPVPNARTFLRRLQQIGASLPGKGSTPAGVHALRRAMSCFDREHTSVTYALGIGIFRKDMP</sequence>
<accession>A0A1B6VJE9</accession>
<dbReference type="PANTHER" id="PTHR43861:SF1">
    <property type="entry name" value="TRANS-ACONITATE 2-METHYLTRANSFERASE"/>
    <property type="match status" value="1"/>
</dbReference>
<dbReference type="InterPro" id="IPR029063">
    <property type="entry name" value="SAM-dependent_MTases_sf"/>
</dbReference>
<keyword evidence="2" id="KW-0808">Transferase</keyword>
<feature type="domain" description="Methyltransferase" evidence="3">
    <location>
        <begin position="48"/>
        <end position="140"/>
    </location>
</feature>
<reference evidence="4 5" key="1">
    <citation type="submission" date="2016-03" db="EMBL/GenBank/DDBJ databases">
        <title>Draft genome sequence of Gluconobacter cerinus strain CECT 9110.</title>
        <authorList>
            <person name="Sainz F."/>
            <person name="Mas A."/>
            <person name="Torija M.J."/>
        </authorList>
    </citation>
    <scope>NUCLEOTIDE SEQUENCE [LARGE SCALE GENOMIC DNA]</scope>
    <source>
        <strain evidence="4 5">CECT 9110</strain>
    </source>
</reference>
<dbReference type="PANTHER" id="PTHR43861">
    <property type="entry name" value="TRANS-ACONITATE 2-METHYLTRANSFERASE-RELATED"/>
    <property type="match status" value="1"/>
</dbReference>
<evidence type="ECO:0000313" key="5">
    <source>
        <dbReference type="Proteomes" id="UP000077786"/>
    </source>
</evidence>
<gene>
    <name evidence="4" type="ORF">A0123_01935</name>
</gene>
<dbReference type="PATRIC" id="fig|38307.3.peg.1993"/>
<proteinExistence type="predicted"/>
<evidence type="ECO:0000259" key="3">
    <source>
        <dbReference type="Pfam" id="PF13649"/>
    </source>
</evidence>
<dbReference type="Proteomes" id="UP000077786">
    <property type="component" value="Unassembled WGS sequence"/>
</dbReference>
<comment type="caution">
    <text evidence="4">The sequence shown here is derived from an EMBL/GenBank/DDBJ whole genome shotgun (WGS) entry which is preliminary data.</text>
</comment>
<organism evidence="4 5">
    <name type="scientific">Gluconobacter cerinus</name>
    <dbReference type="NCBI Taxonomy" id="38307"/>
    <lineage>
        <taxon>Bacteria</taxon>
        <taxon>Pseudomonadati</taxon>
        <taxon>Pseudomonadota</taxon>
        <taxon>Alphaproteobacteria</taxon>
        <taxon>Acetobacterales</taxon>
        <taxon>Acetobacteraceae</taxon>
        <taxon>Gluconobacter</taxon>
    </lineage>
</organism>
<dbReference type="GO" id="GO:0008168">
    <property type="term" value="F:methyltransferase activity"/>
    <property type="evidence" value="ECO:0007669"/>
    <property type="project" value="UniProtKB-KW"/>
</dbReference>
<dbReference type="OrthoDB" id="9802097at2"/>
<dbReference type="RefSeq" id="WP_046900708.1">
    <property type="nucleotide sequence ID" value="NZ_JBDNTQ010000003.1"/>
</dbReference>
<protein>
    <submittedName>
        <fullName evidence="4">Biotin synthase</fullName>
    </submittedName>
</protein>
<evidence type="ECO:0000313" key="4">
    <source>
        <dbReference type="EMBL" id="OAJ67336.1"/>
    </source>
</evidence>
<evidence type="ECO:0000256" key="2">
    <source>
        <dbReference type="ARBA" id="ARBA00022679"/>
    </source>
</evidence>